<accession>A0ABT1JM29</accession>
<gene>
    <name evidence="3" type="ORF">G443_003448</name>
</gene>
<dbReference type="RefSeq" id="WP_026419707.1">
    <property type="nucleotide sequence ID" value="NZ_AUBJ02000001.1"/>
</dbReference>
<keyword evidence="2" id="KW-0472">Membrane</keyword>
<name>A0ABT1JM29_ACTCY</name>
<reference evidence="3 4" key="1">
    <citation type="submission" date="2013-07" db="EMBL/GenBank/DDBJ databases">
        <authorList>
            <consortium name="DOE Joint Genome Institute"/>
            <person name="Reeve W."/>
            <person name="Huntemann M."/>
            <person name="Han J."/>
            <person name="Chen A."/>
            <person name="Kyrpides N."/>
            <person name="Mavromatis K."/>
            <person name="Markowitz V."/>
            <person name="Palaniappan K."/>
            <person name="Ivanova N."/>
            <person name="Schaumberg A."/>
            <person name="Pati A."/>
            <person name="Liolios K."/>
            <person name="Nordberg H.P."/>
            <person name="Cantor M.N."/>
            <person name="Hua S.X."/>
            <person name="Woyke T."/>
        </authorList>
    </citation>
    <scope>NUCLEOTIDE SEQUENCE [LARGE SCALE GENOMIC DNA]</scope>
    <source>
        <strain evidence="3 4">DSM 43889</strain>
    </source>
</reference>
<protein>
    <submittedName>
        <fullName evidence="3">Uncharacterized protein</fullName>
    </submittedName>
</protein>
<proteinExistence type="predicted"/>
<feature type="region of interest" description="Disordered" evidence="1">
    <location>
        <begin position="1"/>
        <end position="32"/>
    </location>
</feature>
<keyword evidence="2" id="KW-0812">Transmembrane</keyword>
<evidence type="ECO:0000256" key="1">
    <source>
        <dbReference type="SAM" id="MobiDB-lite"/>
    </source>
</evidence>
<evidence type="ECO:0000313" key="4">
    <source>
        <dbReference type="Proteomes" id="UP000791080"/>
    </source>
</evidence>
<keyword evidence="2" id="KW-1133">Transmembrane helix</keyword>
<reference evidence="3 4" key="2">
    <citation type="submission" date="2022-06" db="EMBL/GenBank/DDBJ databases">
        <title>Genomic Encyclopedia of Type Strains, Phase I: the one thousand microbial genomes (KMG-I) project.</title>
        <authorList>
            <person name="Kyrpides N."/>
        </authorList>
    </citation>
    <scope>NUCLEOTIDE SEQUENCE [LARGE SCALE GENOMIC DNA]</scope>
    <source>
        <strain evidence="3 4">DSM 43889</strain>
    </source>
</reference>
<feature type="transmembrane region" description="Helical" evidence="2">
    <location>
        <begin position="35"/>
        <end position="59"/>
    </location>
</feature>
<comment type="caution">
    <text evidence="3">The sequence shown here is derived from an EMBL/GenBank/DDBJ whole genome shotgun (WGS) entry which is preliminary data.</text>
</comment>
<dbReference type="Proteomes" id="UP000791080">
    <property type="component" value="Unassembled WGS sequence"/>
</dbReference>
<dbReference type="EMBL" id="AUBJ02000001">
    <property type="protein sequence ID" value="MCP2333178.1"/>
    <property type="molecule type" value="Genomic_DNA"/>
</dbReference>
<evidence type="ECO:0000313" key="3">
    <source>
        <dbReference type="EMBL" id="MCP2333178.1"/>
    </source>
</evidence>
<feature type="region of interest" description="Disordered" evidence="1">
    <location>
        <begin position="75"/>
        <end position="122"/>
    </location>
</feature>
<sequence>MTNENSGRTAGRDSAGGPGSPGEVAQGTGRRRGNAVAVVAAGFGVLAVSGAVLVGPGLLSGDGVRLAFADQPVVASSSSAPAPPPAEEPGRDWAESLPDGLAAGPPTGWTPVESGPPTHSAGELAGRAAEIAPHVEERVRELLPGATEVTIGELGGEGPGFHDGQDYVMGVVSYEDDQGPGQVAFQYNFPGVWGDSTSGESCSTAQACGHEVLDDGSAVRYAVEPWGPEELPALLYAVDHLRVDGSVLSVWGYNYDFPTGQVQRPLPVPGFDGLAELATDEEIDFRIDG</sequence>
<keyword evidence="4" id="KW-1185">Reference proteome</keyword>
<evidence type="ECO:0000256" key="2">
    <source>
        <dbReference type="SAM" id="Phobius"/>
    </source>
</evidence>
<organism evidence="3 4">
    <name type="scientific">Actinoalloteichus caeruleus DSM 43889</name>
    <dbReference type="NCBI Taxonomy" id="1120930"/>
    <lineage>
        <taxon>Bacteria</taxon>
        <taxon>Bacillati</taxon>
        <taxon>Actinomycetota</taxon>
        <taxon>Actinomycetes</taxon>
        <taxon>Pseudonocardiales</taxon>
        <taxon>Pseudonocardiaceae</taxon>
        <taxon>Actinoalloteichus</taxon>
        <taxon>Actinoalloteichus cyanogriseus</taxon>
    </lineage>
</organism>